<gene>
    <name evidence="3" type="ORF">Slati_0948200</name>
</gene>
<accession>A0AAW2XWE8</accession>
<dbReference type="Pfam" id="PF13456">
    <property type="entry name" value="RVT_3"/>
    <property type="match status" value="1"/>
</dbReference>
<proteinExistence type="predicted"/>
<feature type="domain" description="Reverse transcriptase zinc-binding" evidence="2">
    <location>
        <begin position="438"/>
        <end position="527"/>
    </location>
</feature>
<dbReference type="GO" id="GO:0003676">
    <property type="term" value="F:nucleic acid binding"/>
    <property type="evidence" value="ECO:0007669"/>
    <property type="project" value="InterPro"/>
</dbReference>
<evidence type="ECO:0008006" key="4">
    <source>
        <dbReference type="Google" id="ProtNLM"/>
    </source>
</evidence>
<dbReference type="InterPro" id="IPR044730">
    <property type="entry name" value="RNase_H-like_dom_plant"/>
</dbReference>
<dbReference type="InterPro" id="IPR002156">
    <property type="entry name" value="RNaseH_domain"/>
</dbReference>
<sequence length="688" mass="77043">MAEIGGGPALQSFSHYHIDASVRLEEMDEWWRFSRVYGEPDMGKRTYFWRFLRWLHLQSSRPWLSAGDFNEILDHSEKEGGVVRAEWLIVTHEPECENIITSAWTLLGNSLSEKIACVSARLSSLGRILDRETRDKIQILEQALVARQQGTVMEASKAQGTGIPVFSMPRPTSDIPLFHRRLCMVALGLVGVRQCIVEYFQEVYTSCRPHLDDIWSGTDPLPTVVDTVMAEDLLQPYSKLEGRKHFMNLKLDISKAYDRMEWLFLRGVLDKLESLCALFRAAEDSGTVSGVAVCRGALRISHLLFADDTMVFCPANASVQHVRQLLDTYKRASGQAINLHKSSDAFSRNTPLETQQLLAELLGIRLENKHEVYLGLPAVAFRSKRALFAGLKDQSRLWDAELISALSGRRMLILFANYLSANGVSDLLVWHYSPSGLFSVRSAYYLALDLNSPAGPSGSRWAEKLWRRVWQAHIPHKVNVFLWRAVCDILPTASNIKKRLKQQGVTCPLCRSVEEIPIYILLWCSFAPAKCGISLGLAGSLVLMIYWSIWWTRNLKLVGKDFLFPLQVVEFARQYLAAFVKQNTMTGTVSPCYPSSWLPPPTGWIKINFDHSVLDGGRALGLGIVARDVAGSCLAWRSIRLASGGSAELAKAFGVCEAVQLALSLQQSKVIFEGDCKPLVDKLCLCSS</sequence>
<dbReference type="EMBL" id="JACGWN010000003">
    <property type="protein sequence ID" value="KAL0456090.1"/>
    <property type="molecule type" value="Genomic_DNA"/>
</dbReference>
<dbReference type="PANTHER" id="PTHR47074">
    <property type="entry name" value="BNAC02G40300D PROTEIN"/>
    <property type="match status" value="1"/>
</dbReference>
<dbReference type="InterPro" id="IPR026960">
    <property type="entry name" value="RVT-Znf"/>
</dbReference>
<name>A0AAW2XWE8_9LAMI</name>
<dbReference type="SUPFAM" id="SSF56219">
    <property type="entry name" value="DNase I-like"/>
    <property type="match status" value="1"/>
</dbReference>
<evidence type="ECO:0000259" key="2">
    <source>
        <dbReference type="Pfam" id="PF13966"/>
    </source>
</evidence>
<organism evidence="3">
    <name type="scientific">Sesamum latifolium</name>
    <dbReference type="NCBI Taxonomy" id="2727402"/>
    <lineage>
        <taxon>Eukaryota</taxon>
        <taxon>Viridiplantae</taxon>
        <taxon>Streptophyta</taxon>
        <taxon>Embryophyta</taxon>
        <taxon>Tracheophyta</taxon>
        <taxon>Spermatophyta</taxon>
        <taxon>Magnoliopsida</taxon>
        <taxon>eudicotyledons</taxon>
        <taxon>Gunneridae</taxon>
        <taxon>Pentapetalae</taxon>
        <taxon>asterids</taxon>
        <taxon>lamiids</taxon>
        <taxon>Lamiales</taxon>
        <taxon>Pedaliaceae</taxon>
        <taxon>Sesamum</taxon>
    </lineage>
</organism>
<reference evidence="3" key="1">
    <citation type="submission" date="2020-06" db="EMBL/GenBank/DDBJ databases">
        <authorList>
            <person name="Li T."/>
            <person name="Hu X."/>
            <person name="Zhang T."/>
            <person name="Song X."/>
            <person name="Zhang H."/>
            <person name="Dai N."/>
            <person name="Sheng W."/>
            <person name="Hou X."/>
            <person name="Wei L."/>
        </authorList>
    </citation>
    <scope>NUCLEOTIDE SEQUENCE</scope>
    <source>
        <strain evidence="3">KEN1</strain>
        <tissue evidence="3">Leaf</tissue>
    </source>
</reference>
<evidence type="ECO:0000259" key="1">
    <source>
        <dbReference type="Pfam" id="PF13456"/>
    </source>
</evidence>
<comment type="caution">
    <text evidence="3">The sequence shown here is derived from an EMBL/GenBank/DDBJ whole genome shotgun (WGS) entry which is preliminary data.</text>
</comment>
<dbReference type="PANTHER" id="PTHR47074:SF11">
    <property type="entry name" value="REVERSE TRANSCRIPTASE-LIKE PROTEIN"/>
    <property type="match status" value="1"/>
</dbReference>
<dbReference type="AlphaFoldDB" id="A0AAW2XWE8"/>
<reference evidence="3" key="2">
    <citation type="journal article" date="2024" name="Plant">
        <title>Genomic evolution and insights into agronomic trait innovations of Sesamum species.</title>
        <authorList>
            <person name="Miao H."/>
            <person name="Wang L."/>
            <person name="Qu L."/>
            <person name="Liu H."/>
            <person name="Sun Y."/>
            <person name="Le M."/>
            <person name="Wang Q."/>
            <person name="Wei S."/>
            <person name="Zheng Y."/>
            <person name="Lin W."/>
            <person name="Duan Y."/>
            <person name="Cao H."/>
            <person name="Xiong S."/>
            <person name="Wang X."/>
            <person name="Wei L."/>
            <person name="Li C."/>
            <person name="Ma Q."/>
            <person name="Ju M."/>
            <person name="Zhao R."/>
            <person name="Li G."/>
            <person name="Mu C."/>
            <person name="Tian Q."/>
            <person name="Mei H."/>
            <person name="Zhang T."/>
            <person name="Gao T."/>
            <person name="Zhang H."/>
        </authorList>
    </citation>
    <scope>NUCLEOTIDE SEQUENCE</scope>
    <source>
        <strain evidence="3">KEN1</strain>
    </source>
</reference>
<evidence type="ECO:0000313" key="3">
    <source>
        <dbReference type="EMBL" id="KAL0456090.1"/>
    </source>
</evidence>
<feature type="domain" description="RNase H type-1" evidence="1">
    <location>
        <begin position="617"/>
        <end position="684"/>
    </location>
</feature>
<dbReference type="Pfam" id="PF13966">
    <property type="entry name" value="zf-RVT"/>
    <property type="match status" value="1"/>
</dbReference>
<dbReference type="InterPro" id="IPR036691">
    <property type="entry name" value="Endo/exonu/phosph_ase_sf"/>
</dbReference>
<protein>
    <recommendedName>
        <fullName evidence="4">Reverse transcriptase zinc-binding domain-containing protein</fullName>
    </recommendedName>
</protein>
<dbReference type="InterPro" id="IPR052929">
    <property type="entry name" value="RNase_H-like_EbsB-rel"/>
</dbReference>
<dbReference type="CDD" id="cd06222">
    <property type="entry name" value="RNase_H_like"/>
    <property type="match status" value="1"/>
</dbReference>
<dbReference type="GO" id="GO:0004523">
    <property type="term" value="F:RNA-DNA hybrid ribonuclease activity"/>
    <property type="evidence" value="ECO:0007669"/>
    <property type="project" value="InterPro"/>
</dbReference>